<reference evidence="2 3" key="1">
    <citation type="submission" date="2020-09" db="EMBL/GenBank/DDBJ databases">
        <authorList>
            <person name="Jameson E."/>
        </authorList>
    </citation>
    <scope>NUCLEOTIDE SEQUENCE [LARGE SCALE GENOMIC DNA]</scope>
</reference>
<accession>A0A7R8MJI6</accession>
<proteinExistence type="predicted"/>
<evidence type="ECO:0000313" key="2">
    <source>
        <dbReference type="EMBL" id="CAD5236167.1"/>
    </source>
</evidence>
<keyword evidence="3" id="KW-1185">Reference proteome</keyword>
<protein>
    <submittedName>
        <fullName evidence="2">Uncharacterized protein</fullName>
    </submittedName>
</protein>
<name>A0A7R8MJI6_9CAUD</name>
<dbReference type="EMBL" id="LR881104">
    <property type="protein sequence ID" value="CAD5236167.1"/>
    <property type="molecule type" value="Genomic_DNA"/>
</dbReference>
<evidence type="ECO:0000313" key="3">
    <source>
        <dbReference type="Proteomes" id="UP000596247"/>
    </source>
</evidence>
<gene>
    <name evidence="2" type="ORF">LLCLJKAH_00178</name>
</gene>
<feature type="compositionally biased region" description="Basic and acidic residues" evidence="1">
    <location>
        <begin position="99"/>
        <end position="108"/>
    </location>
</feature>
<dbReference type="Proteomes" id="UP000596247">
    <property type="component" value="Chromosome"/>
</dbReference>
<evidence type="ECO:0000256" key="1">
    <source>
        <dbReference type="SAM" id="MobiDB-lite"/>
    </source>
</evidence>
<sequence length="135" mass="14824">MAEQESIHPNMTITIPETTNGLAFAENIQRQLITSYLFTGKMPQDTKEQALLIKLLGDMSKQELTKMRLDIDKQGVSANEQLAREIARFAAGLGGVNPFEDKSARPTAEKAPTPDLSQLPAIDIPDGEMDLTPRS</sequence>
<organism evidence="2 3">
    <name type="scientific">Klebsiella phage vB_KvM-Eowyn</name>
    <dbReference type="NCBI Taxonomy" id="2762819"/>
    <lineage>
        <taxon>Viruses</taxon>
        <taxon>Duplodnaviria</taxon>
        <taxon>Heunggongvirae</taxon>
        <taxon>Uroviricota</taxon>
        <taxon>Caudoviricetes</taxon>
        <taxon>Chimalliviridae</taxon>
        <taxon>Eowynvirus</taxon>
        <taxon>Eowynvirus eowyn</taxon>
    </lineage>
</organism>
<feature type="region of interest" description="Disordered" evidence="1">
    <location>
        <begin position="95"/>
        <end position="135"/>
    </location>
</feature>